<comment type="caution">
    <text evidence="6">The sequence shown here is derived from an EMBL/GenBank/DDBJ whole genome shotgun (WGS) entry which is preliminary data.</text>
</comment>
<evidence type="ECO:0000256" key="3">
    <source>
        <dbReference type="ARBA" id="ARBA00022989"/>
    </source>
</evidence>
<evidence type="ECO:0000313" key="6">
    <source>
        <dbReference type="EMBL" id="MBS9719575.1"/>
    </source>
</evidence>
<dbReference type="InterPro" id="IPR007269">
    <property type="entry name" value="ICMT_MeTrfase"/>
</dbReference>
<feature type="transmembrane region" description="Helical" evidence="5">
    <location>
        <begin position="39"/>
        <end position="60"/>
    </location>
</feature>
<feature type="transmembrane region" description="Helical" evidence="5">
    <location>
        <begin position="131"/>
        <end position="150"/>
    </location>
</feature>
<proteinExistence type="predicted"/>
<evidence type="ECO:0000256" key="5">
    <source>
        <dbReference type="SAM" id="Phobius"/>
    </source>
</evidence>
<evidence type="ECO:0000256" key="2">
    <source>
        <dbReference type="ARBA" id="ARBA00022692"/>
    </source>
</evidence>
<name>A0ABS5RR98_9HYPH</name>
<evidence type="ECO:0000313" key="7">
    <source>
        <dbReference type="Proteomes" id="UP001297272"/>
    </source>
</evidence>
<organism evidence="6 7">
    <name type="scientific">Tianweitania aestuarii</name>
    <dbReference type="NCBI Taxonomy" id="2814886"/>
    <lineage>
        <taxon>Bacteria</taxon>
        <taxon>Pseudomonadati</taxon>
        <taxon>Pseudomonadota</taxon>
        <taxon>Alphaproteobacteria</taxon>
        <taxon>Hyphomicrobiales</taxon>
        <taxon>Phyllobacteriaceae</taxon>
        <taxon>Tianweitania</taxon>
    </lineage>
</organism>
<dbReference type="Proteomes" id="UP001297272">
    <property type="component" value="Unassembled WGS sequence"/>
</dbReference>
<sequence>MSAAALLLAAVTAERLLELVIARRNTRKLLEHGAVEVAAGHYPLIVALHAFWLAGLWFYGMNNPVHLGWLALFALLQVLRVWVLVTLGSRWTTRIIVMEGETLVKAGPYRFLSHPNYCVVVGEIAVLPQCLGLPLFALVFTLLNGIVLWIRIRAENRALASV</sequence>
<reference evidence="6 7" key="1">
    <citation type="submission" date="2021-03" db="EMBL/GenBank/DDBJ databases">
        <title>Tianweitania aestuarii sp. nov., isolated from a tidal flat.</title>
        <authorList>
            <person name="Park S."/>
            <person name="Yoon J.-H."/>
        </authorList>
    </citation>
    <scope>NUCLEOTIDE SEQUENCE [LARGE SCALE GENOMIC DNA]</scope>
    <source>
        <strain evidence="6 7">BSSL-BM11</strain>
    </source>
</reference>
<keyword evidence="3 5" id="KW-1133">Transmembrane helix</keyword>
<evidence type="ECO:0008006" key="8">
    <source>
        <dbReference type="Google" id="ProtNLM"/>
    </source>
</evidence>
<dbReference type="RefSeq" id="WP_213983200.1">
    <property type="nucleotide sequence ID" value="NZ_JAFMNX010000001.1"/>
</dbReference>
<evidence type="ECO:0000256" key="4">
    <source>
        <dbReference type="ARBA" id="ARBA00023136"/>
    </source>
</evidence>
<protein>
    <recommendedName>
        <fullName evidence="8">Methyltransferase</fullName>
    </recommendedName>
</protein>
<dbReference type="Pfam" id="PF04140">
    <property type="entry name" value="ICMT"/>
    <property type="match status" value="1"/>
</dbReference>
<dbReference type="Gene3D" id="1.20.120.1630">
    <property type="match status" value="1"/>
</dbReference>
<gene>
    <name evidence="6" type="ORF">JYU29_02610</name>
</gene>
<comment type="subcellular location">
    <subcellularLocation>
        <location evidence="1">Membrane</location>
        <topology evidence="1">Multi-pass membrane protein</topology>
    </subcellularLocation>
</comment>
<keyword evidence="4 5" id="KW-0472">Membrane</keyword>
<keyword evidence="2 5" id="KW-0812">Transmembrane</keyword>
<feature type="transmembrane region" description="Helical" evidence="5">
    <location>
        <begin position="67"/>
        <end position="85"/>
    </location>
</feature>
<keyword evidence="7" id="KW-1185">Reference proteome</keyword>
<accession>A0ABS5RR98</accession>
<evidence type="ECO:0000256" key="1">
    <source>
        <dbReference type="ARBA" id="ARBA00004141"/>
    </source>
</evidence>
<dbReference type="EMBL" id="JAFMNX010000001">
    <property type="protein sequence ID" value="MBS9719575.1"/>
    <property type="molecule type" value="Genomic_DNA"/>
</dbReference>